<evidence type="ECO:0000256" key="3">
    <source>
        <dbReference type="ARBA" id="ARBA00023125"/>
    </source>
</evidence>
<keyword evidence="1" id="KW-0678">Repressor</keyword>
<dbReference type="PANTHER" id="PTHR30055">
    <property type="entry name" value="HTH-TYPE TRANSCRIPTIONAL REGULATOR RUTR"/>
    <property type="match status" value="1"/>
</dbReference>
<gene>
    <name evidence="8" type="ORF">J5O05_15660</name>
</gene>
<dbReference type="PANTHER" id="PTHR30055:SF234">
    <property type="entry name" value="HTH-TYPE TRANSCRIPTIONAL REGULATOR BETI"/>
    <property type="match status" value="1"/>
</dbReference>
<dbReference type="Pfam" id="PF13977">
    <property type="entry name" value="TetR_C_6"/>
    <property type="match status" value="1"/>
</dbReference>
<feature type="region of interest" description="Disordered" evidence="6">
    <location>
        <begin position="1"/>
        <end position="28"/>
    </location>
</feature>
<sequence>MTKPLLESPLSEEMTKAKRGRPTGDRDKKREELLDVAITTLAHEGYSGLSIRKVAQNAGGSTGTITYYFANKDELILGIADELFKRFEAILVSEGEPTDIATAIEQWSLWSSADNTDLVRAFLQLQSYATIEPTFADFVQKRNELILSQLIKMIEKGQQANIVRNDIPADILAEQLSAMGDGFMISLSIHPNRLSSEKINALQQCIKTLISPT</sequence>
<evidence type="ECO:0000256" key="1">
    <source>
        <dbReference type="ARBA" id="ARBA00022491"/>
    </source>
</evidence>
<keyword evidence="9" id="KW-1185">Reference proteome</keyword>
<reference evidence="8" key="1">
    <citation type="submission" date="2021-03" db="EMBL/GenBank/DDBJ databases">
        <title>Complete Genome of Pseudoalteromonas xiamenensis STKMTI.2, a new potential marine bacterium producing anti-Vibrio compounds.</title>
        <authorList>
            <person name="Handayani D.P."/>
            <person name="Isnansetyo A."/>
            <person name="Istiqomah I."/>
            <person name="Jumina J."/>
        </authorList>
    </citation>
    <scope>NUCLEOTIDE SEQUENCE</scope>
    <source>
        <strain evidence="8">STKMTI.2</strain>
    </source>
</reference>
<organism evidence="8 9">
    <name type="scientific">Pseudoalteromonas xiamenensis</name>
    <dbReference type="NCBI Taxonomy" id="882626"/>
    <lineage>
        <taxon>Bacteria</taxon>
        <taxon>Pseudomonadati</taxon>
        <taxon>Pseudomonadota</taxon>
        <taxon>Gammaproteobacteria</taxon>
        <taxon>Alteromonadales</taxon>
        <taxon>Pseudoalteromonadaceae</taxon>
        <taxon>Pseudoalteromonas</taxon>
    </lineage>
</organism>
<evidence type="ECO:0000256" key="6">
    <source>
        <dbReference type="SAM" id="MobiDB-lite"/>
    </source>
</evidence>
<keyword evidence="3 5" id="KW-0238">DNA-binding</keyword>
<dbReference type="Gene3D" id="1.10.357.10">
    <property type="entry name" value="Tetracycline Repressor, domain 2"/>
    <property type="match status" value="1"/>
</dbReference>
<name>A0A975HM98_9GAMM</name>
<dbReference type="AlphaFoldDB" id="A0A975HM98"/>
<dbReference type="InterPro" id="IPR036271">
    <property type="entry name" value="Tet_transcr_reg_TetR-rel_C_sf"/>
</dbReference>
<evidence type="ECO:0000256" key="2">
    <source>
        <dbReference type="ARBA" id="ARBA00023015"/>
    </source>
</evidence>
<keyword evidence="4" id="KW-0804">Transcription</keyword>
<dbReference type="SUPFAM" id="SSF48498">
    <property type="entry name" value="Tetracyclin repressor-like, C-terminal domain"/>
    <property type="match status" value="1"/>
</dbReference>
<dbReference type="InterPro" id="IPR001647">
    <property type="entry name" value="HTH_TetR"/>
</dbReference>
<dbReference type="InterPro" id="IPR009057">
    <property type="entry name" value="Homeodomain-like_sf"/>
</dbReference>
<dbReference type="PROSITE" id="PS50977">
    <property type="entry name" value="HTH_TETR_2"/>
    <property type="match status" value="1"/>
</dbReference>
<evidence type="ECO:0000313" key="8">
    <source>
        <dbReference type="EMBL" id="QTH72926.1"/>
    </source>
</evidence>
<protein>
    <submittedName>
        <fullName evidence="8">TetR/AcrR family transcriptional regulator</fullName>
    </submittedName>
</protein>
<accession>A0A975HM98</accession>
<dbReference type="InterPro" id="IPR039538">
    <property type="entry name" value="BetI_C"/>
</dbReference>
<proteinExistence type="predicted"/>
<dbReference type="KEGG" id="pxi:J5O05_15660"/>
<evidence type="ECO:0000259" key="7">
    <source>
        <dbReference type="PROSITE" id="PS50977"/>
    </source>
</evidence>
<evidence type="ECO:0000256" key="4">
    <source>
        <dbReference type="ARBA" id="ARBA00023163"/>
    </source>
</evidence>
<feature type="DNA-binding region" description="H-T-H motif" evidence="5">
    <location>
        <begin position="50"/>
        <end position="69"/>
    </location>
</feature>
<feature type="domain" description="HTH tetR-type" evidence="7">
    <location>
        <begin position="27"/>
        <end position="87"/>
    </location>
</feature>
<dbReference type="GO" id="GO:0003700">
    <property type="term" value="F:DNA-binding transcription factor activity"/>
    <property type="evidence" value="ECO:0007669"/>
    <property type="project" value="TreeGrafter"/>
</dbReference>
<dbReference type="InterPro" id="IPR050109">
    <property type="entry name" value="HTH-type_TetR-like_transc_reg"/>
</dbReference>
<dbReference type="Proteomes" id="UP000664904">
    <property type="component" value="Chromosome"/>
</dbReference>
<evidence type="ECO:0000256" key="5">
    <source>
        <dbReference type="PROSITE-ProRule" id="PRU00335"/>
    </source>
</evidence>
<keyword evidence="2" id="KW-0805">Transcription regulation</keyword>
<dbReference type="SUPFAM" id="SSF46689">
    <property type="entry name" value="Homeodomain-like"/>
    <property type="match status" value="1"/>
</dbReference>
<dbReference type="EMBL" id="CP072133">
    <property type="protein sequence ID" value="QTH72926.1"/>
    <property type="molecule type" value="Genomic_DNA"/>
</dbReference>
<dbReference type="Pfam" id="PF00440">
    <property type="entry name" value="TetR_N"/>
    <property type="match status" value="1"/>
</dbReference>
<evidence type="ECO:0000313" key="9">
    <source>
        <dbReference type="Proteomes" id="UP000664904"/>
    </source>
</evidence>
<dbReference type="GO" id="GO:0000976">
    <property type="term" value="F:transcription cis-regulatory region binding"/>
    <property type="evidence" value="ECO:0007669"/>
    <property type="project" value="TreeGrafter"/>
</dbReference>
<dbReference type="PRINTS" id="PR00455">
    <property type="entry name" value="HTHTETR"/>
</dbReference>